<keyword evidence="2" id="KW-0148">Chlorophyll</keyword>
<dbReference type="InterPro" id="IPR000932">
    <property type="entry name" value="PS_antenna-like"/>
</dbReference>
<evidence type="ECO:0000256" key="1">
    <source>
        <dbReference type="ARBA" id="ARBA00004636"/>
    </source>
</evidence>
<dbReference type="GO" id="GO:0009521">
    <property type="term" value="C:photosystem"/>
    <property type="evidence" value="ECO:0007669"/>
    <property type="project" value="InterPro"/>
</dbReference>
<comment type="subcellular location">
    <subcellularLocation>
        <location evidence="1">Cellular thylakoid membrane</location>
        <topology evidence="1">Multi-pass membrane protein</topology>
    </subcellularLocation>
</comment>
<feature type="transmembrane region" description="Helical" evidence="9">
    <location>
        <begin position="28"/>
        <end position="49"/>
    </location>
</feature>
<dbReference type="GO" id="GO:0009767">
    <property type="term" value="P:photosynthetic electron transport chain"/>
    <property type="evidence" value="ECO:0007669"/>
    <property type="project" value="InterPro"/>
</dbReference>
<comment type="caution">
    <text evidence="10">The sequence shown here is derived from an EMBL/GenBank/DDBJ whole genome shotgun (WGS) entry which is preliminary data.</text>
</comment>
<keyword evidence="11" id="KW-1185">Reference proteome</keyword>
<dbReference type="GO" id="GO:0016168">
    <property type="term" value="F:chlorophyll binding"/>
    <property type="evidence" value="ECO:0007669"/>
    <property type="project" value="UniProtKB-KW"/>
</dbReference>
<reference evidence="10" key="1">
    <citation type="submission" date="2020-10" db="EMBL/GenBank/DDBJ databases">
        <authorList>
            <person name="Castelo-Branco R."/>
            <person name="Eusebio N."/>
            <person name="Adriana R."/>
            <person name="Vieira A."/>
            <person name="Brugerolle De Fraissinette N."/>
            <person name="Rezende De Castro R."/>
            <person name="Schneider M.P."/>
            <person name="Vasconcelos V."/>
            <person name="Leao P.N."/>
        </authorList>
    </citation>
    <scope>NUCLEOTIDE SEQUENCE</scope>
    <source>
        <strain evidence="10">LEGE 07310</strain>
    </source>
</reference>
<dbReference type="AlphaFoldDB" id="A0A8J7A456"/>
<evidence type="ECO:0000256" key="5">
    <source>
        <dbReference type="ARBA" id="ARBA00022989"/>
    </source>
</evidence>
<keyword evidence="7" id="KW-0793">Thylakoid</keyword>
<keyword evidence="6" id="KW-0157">Chromophore</keyword>
<feature type="transmembrane region" description="Helical" evidence="9">
    <location>
        <begin position="207"/>
        <end position="226"/>
    </location>
</feature>
<feature type="transmembrane region" description="Helical" evidence="9">
    <location>
        <begin position="246"/>
        <end position="270"/>
    </location>
</feature>
<organism evidence="10 11">
    <name type="scientific">Vasconcelosia minhoensis LEGE 07310</name>
    <dbReference type="NCBI Taxonomy" id="915328"/>
    <lineage>
        <taxon>Bacteria</taxon>
        <taxon>Bacillati</taxon>
        <taxon>Cyanobacteriota</taxon>
        <taxon>Cyanophyceae</taxon>
        <taxon>Nodosilineales</taxon>
        <taxon>Cymatolegaceae</taxon>
        <taxon>Vasconcelosia</taxon>
        <taxon>Vasconcelosia minhoensis</taxon>
    </lineage>
</organism>
<feature type="transmembrane region" description="Helical" evidence="9">
    <location>
        <begin position="87"/>
        <end position="110"/>
    </location>
</feature>
<evidence type="ECO:0000313" key="11">
    <source>
        <dbReference type="Proteomes" id="UP000636505"/>
    </source>
</evidence>
<evidence type="ECO:0000256" key="3">
    <source>
        <dbReference type="ARBA" id="ARBA00022531"/>
    </source>
</evidence>
<keyword evidence="3" id="KW-0602">Photosynthesis</keyword>
<dbReference type="SUPFAM" id="SSF161077">
    <property type="entry name" value="Photosystem II antenna protein-like"/>
    <property type="match status" value="1"/>
</dbReference>
<accession>A0A8J7A456</accession>
<dbReference type="GO" id="GO:0031676">
    <property type="term" value="C:plasma membrane-derived thylakoid membrane"/>
    <property type="evidence" value="ECO:0007669"/>
    <property type="project" value="UniProtKB-SubCell"/>
</dbReference>
<feature type="transmembrane region" description="Helical" evidence="9">
    <location>
        <begin position="139"/>
        <end position="160"/>
    </location>
</feature>
<dbReference type="Proteomes" id="UP000636505">
    <property type="component" value="Unassembled WGS sequence"/>
</dbReference>
<evidence type="ECO:0000313" key="10">
    <source>
        <dbReference type="EMBL" id="MBE9075827.1"/>
    </source>
</evidence>
<keyword evidence="8 9" id="KW-0472">Membrane</keyword>
<evidence type="ECO:0000256" key="4">
    <source>
        <dbReference type="ARBA" id="ARBA00022692"/>
    </source>
</evidence>
<evidence type="ECO:0000256" key="8">
    <source>
        <dbReference type="ARBA" id="ARBA00023136"/>
    </source>
</evidence>
<evidence type="ECO:0000256" key="6">
    <source>
        <dbReference type="ARBA" id="ARBA00022991"/>
    </source>
</evidence>
<protein>
    <submittedName>
        <fullName evidence="10">Chlorophyll a/b binding light-harvesting protein</fullName>
    </submittedName>
</protein>
<dbReference type="NCBIfam" id="TIGR03041">
    <property type="entry name" value="PS_antenn_a_b"/>
    <property type="match status" value="1"/>
</dbReference>
<dbReference type="RefSeq" id="WP_193904479.1">
    <property type="nucleotide sequence ID" value="NZ_JADEXG010000001.1"/>
</dbReference>
<dbReference type="Pfam" id="PF00421">
    <property type="entry name" value="PSII"/>
    <property type="match status" value="1"/>
</dbReference>
<proteinExistence type="predicted"/>
<name>A0A8J7A456_9CYAN</name>
<dbReference type="InterPro" id="IPR036001">
    <property type="entry name" value="PS_II_antenna-like_sf"/>
</dbReference>
<keyword evidence="4 9" id="KW-0812">Transmembrane</keyword>
<evidence type="ECO:0000256" key="9">
    <source>
        <dbReference type="SAM" id="Phobius"/>
    </source>
</evidence>
<sequence>MIAAVDNVNTQIPRRAGNARLIHLSNRLLGAHVAHAGLIVFWAGAITLFEVAQFDPTLPMYEQGLIVLPNLARLGFGVGEGGAVVDIYPYFVIGALHLISSAFLGAGGLFHSLRGPAKLENKFPFFGYRWDDTDKMTTILGIHLVLLGLGAFLLVAKAMAFGGLYDPVVQNVRVITNPTLNPATIFGYLLGTEGQFWLASVDRLEDVVGGHIWVGAMCLLGGLWHIRTAPLPWTKNLFVWSGEAYLSYSIGAVSLMAFIATLFVSVNAVVYPPEFYGPTLNLVFNRFPVFVSPDGALTARVWLANAHFWLGFFFLQGHLFHALRAAGYSFTAGKVTESTRGEVSLP</sequence>
<gene>
    <name evidence="10" type="ORF">IQ241_00680</name>
</gene>
<evidence type="ECO:0000256" key="7">
    <source>
        <dbReference type="ARBA" id="ARBA00023078"/>
    </source>
</evidence>
<dbReference type="EMBL" id="JADEXG010000001">
    <property type="protein sequence ID" value="MBE9075827.1"/>
    <property type="molecule type" value="Genomic_DNA"/>
</dbReference>
<evidence type="ECO:0000256" key="2">
    <source>
        <dbReference type="ARBA" id="ARBA00022494"/>
    </source>
</evidence>
<keyword evidence="5 9" id="KW-1133">Transmembrane helix</keyword>